<organism evidence="2 3">
    <name type="scientific">Tepidibacillus decaturensis</name>
    <dbReference type="NCBI Taxonomy" id="1413211"/>
    <lineage>
        <taxon>Bacteria</taxon>
        <taxon>Bacillati</taxon>
        <taxon>Bacillota</taxon>
        <taxon>Bacilli</taxon>
        <taxon>Bacillales</taxon>
        <taxon>Bacillaceae</taxon>
        <taxon>Tepidibacillus</taxon>
    </lineage>
</organism>
<gene>
    <name evidence="2" type="ORF">U473_03645</name>
</gene>
<dbReference type="PIRSF" id="PIRSF010606">
    <property type="entry name" value="Spore_coat_CotJB"/>
    <property type="match status" value="1"/>
</dbReference>
<dbReference type="STRING" id="1413211.U473_03645"/>
<dbReference type="Pfam" id="PF12652">
    <property type="entry name" value="CotJB"/>
    <property type="match status" value="1"/>
</dbReference>
<dbReference type="AlphaFoldDB" id="A0A135L2N8"/>
<evidence type="ECO:0000313" key="2">
    <source>
        <dbReference type="EMBL" id="KXG43210.1"/>
    </source>
</evidence>
<feature type="domain" description="Protein CotJB" evidence="1">
    <location>
        <begin position="7"/>
        <end position="79"/>
    </location>
</feature>
<evidence type="ECO:0000313" key="3">
    <source>
        <dbReference type="Proteomes" id="UP000070352"/>
    </source>
</evidence>
<keyword evidence="3" id="KW-1185">Reference proteome</keyword>
<reference evidence="2 3" key="1">
    <citation type="submission" date="2016-02" db="EMBL/GenBank/DDBJ databases">
        <title>Draft Genome for Tepidibacillus decaturensis nov. sp. Strain Z9, an Anaerobic, Moderately Thermophilic and Heterotrophic Bacterium from Deep Subsurface of the Illinois Basin, USA.</title>
        <authorList>
            <person name="Dong Y."/>
            <person name="Chang J.Y."/>
            <person name="Sanford R."/>
            <person name="Fouke B.W."/>
        </authorList>
    </citation>
    <scope>NUCLEOTIDE SEQUENCE [LARGE SCALE GENOMIC DNA]</scope>
    <source>
        <strain evidence="2 3">Z9</strain>
    </source>
</reference>
<evidence type="ECO:0000259" key="1">
    <source>
        <dbReference type="Pfam" id="PF12652"/>
    </source>
</evidence>
<dbReference type="Proteomes" id="UP000070352">
    <property type="component" value="Unassembled WGS sequence"/>
</dbReference>
<proteinExistence type="predicted"/>
<dbReference type="InterPro" id="IPR024207">
    <property type="entry name" value="CotJB_dom"/>
</dbReference>
<dbReference type="InterPro" id="IPR016571">
    <property type="entry name" value="Spore_coat_assembly_CotJB"/>
</dbReference>
<comment type="caution">
    <text evidence="2">The sequence shown here is derived from an EMBL/GenBank/DDBJ whole genome shotgun (WGS) entry which is preliminary data.</text>
</comment>
<dbReference type="EMBL" id="LSKU01000001">
    <property type="protein sequence ID" value="KXG43210.1"/>
    <property type="molecule type" value="Genomic_DNA"/>
</dbReference>
<protein>
    <recommendedName>
        <fullName evidence="1">Protein CotJB domain-containing protein</fullName>
    </recommendedName>
</protein>
<name>A0A135L2N8_9BACI</name>
<sequence length="82" mass="10175">MDKAFALLRQYQELEFAAVEVRLYLDTHPFDQRAQCDFKRYTYQMMMLRPHLERHFGPLQQGFSYENPARWIDEPWPWELNY</sequence>
<accession>A0A135L2N8</accession>
<dbReference type="RefSeq" id="WP_068723434.1">
    <property type="nucleotide sequence ID" value="NZ_LSKU01000001.1"/>
</dbReference>
<dbReference type="OrthoDB" id="9804099at2"/>